<dbReference type="EMBL" id="LM993665">
    <property type="protein sequence ID" value="VTZ79314.1"/>
    <property type="molecule type" value="Genomic_DNA"/>
</dbReference>
<feature type="coiled-coil region" evidence="1">
    <location>
        <begin position="53"/>
        <end position="105"/>
    </location>
</feature>
<evidence type="ECO:0000313" key="6">
    <source>
        <dbReference type="Proteomes" id="UP000072904"/>
    </source>
</evidence>
<evidence type="ECO:0000256" key="1">
    <source>
        <dbReference type="SAM" id="Coils"/>
    </source>
</evidence>
<dbReference type="Proteomes" id="UP000072874">
    <property type="component" value="Chromosome 11"/>
</dbReference>
<dbReference type="EMBL" id="LK934639">
    <property type="protein sequence ID" value="CDU18729.1"/>
    <property type="molecule type" value="Genomic_DNA"/>
</dbReference>
<dbReference type="RefSeq" id="XP_022812332.1">
    <property type="nucleotide sequence ID" value="XM_022956421.1"/>
</dbReference>
<reference evidence="4" key="4">
    <citation type="submission" date="2019-05" db="EMBL/GenBank/DDBJ databases">
        <authorList>
            <consortium name="Pathogen Informatics"/>
        </authorList>
    </citation>
    <scope>NUCLEOTIDE SEQUENCE</scope>
    <source>
        <strain evidence="4">17X</strain>
    </source>
</reference>
<dbReference type="VEuPathDB" id="PlasmoDB:PYYM_1104600"/>
<accession>A0A078K5B8</accession>
<evidence type="ECO:0000313" key="5">
    <source>
        <dbReference type="Proteomes" id="UP000072874"/>
    </source>
</evidence>
<sequence>MLFLNLKKLGGGVGRRLCMPIYSGTSDCIYKDKHFVLRKINQKYENVLLFGDVNKLRNTAIELIQNISEQSENNCNNNSYINDKLKKYENSYKFLSENLEEENETDSDDNKTMSLKEKLNKEEKTTKKITKKLSFWQIYSMRVKKSLHLLNTHDFSLILQSFHLYNKDTGIYVMSIKYVEDQIPNMNGTSFVILLNIFSKRLKKHNYDDFFRKMISYIPNIMYDLNLKDINNILNIFYNIELNNPKICEMFYKKILSNINKEDAFIISSLCYIFYKYNFEYLHFFECLKKRGLCVLNDFDAIQFYKFIFSLYKKNICLKEIINRKKNDVIALLPNYNEEQKIFICDIFGIK</sequence>
<dbReference type="OrthoDB" id="330093at2759"/>
<feature type="domain" description="RNA-editing substrate-binding complex 6 protein" evidence="2">
    <location>
        <begin position="184"/>
        <end position="323"/>
    </location>
</feature>
<dbReference type="VEuPathDB" id="PlasmoDB:Py17XNL_001105447"/>
<evidence type="ECO:0000259" key="2">
    <source>
        <dbReference type="Pfam" id="PF26188"/>
    </source>
</evidence>
<dbReference type="InterPro" id="IPR058917">
    <property type="entry name" value="RESC6_dom"/>
</dbReference>
<evidence type="ECO:0000313" key="3">
    <source>
        <dbReference type="EMBL" id="CDU18729.1"/>
    </source>
</evidence>
<gene>
    <name evidence="4" type="ORF">PY17X_1103500</name>
    <name evidence="3" type="ORF">PYYM_1104600</name>
</gene>
<reference evidence="4" key="2">
    <citation type="submission" date="2014-05" db="EMBL/GenBank/DDBJ databases">
        <authorList>
            <person name="Aslett M.A."/>
            <person name="De Silva N."/>
        </authorList>
    </citation>
    <scope>NUCLEOTIDE SEQUENCE</scope>
    <source>
        <strain evidence="4">17X</strain>
    </source>
</reference>
<evidence type="ECO:0000313" key="4">
    <source>
        <dbReference type="EMBL" id="VTZ79314.1"/>
    </source>
</evidence>
<protein>
    <recommendedName>
        <fullName evidence="2">RNA-editing substrate-binding complex 6 protein domain-containing protein</fullName>
    </recommendedName>
</protein>
<dbReference type="Pfam" id="PF26188">
    <property type="entry name" value="RESC6"/>
    <property type="match status" value="1"/>
</dbReference>
<dbReference type="VEuPathDB" id="PlasmoDB:PY17X_1103500"/>
<name>A0A078K5B8_PLAYE</name>
<reference evidence="3" key="3">
    <citation type="submission" date="2014-05" db="EMBL/GenBank/DDBJ databases">
        <authorList>
            <person name="Aslett A.Martin."/>
            <person name="De Silva Nishadi"/>
        </authorList>
    </citation>
    <scope>NUCLEOTIDE SEQUENCE</scope>
    <source>
        <strain evidence="3">YM</strain>
    </source>
</reference>
<proteinExistence type="predicted"/>
<dbReference type="AlphaFoldDB" id="A0A078K5B8"/>
<dbReference type="VEuPathDB" id="PlasmoDB:PY06025"/>
<dbReference type="KEGG" id="pyo:PY17X_1103500"/>
<dbReference type="GeneID" id="3791945"/>
<keyword evidence="1" id="KW-0175">Coiled coil</keyword>
<dbReference type="OMA" id="RRLCMPI"/>
<dbReference type="Proteomes" id="UP000072904">
    <property type="component" value="Chromosome 11"/>
</dbReference>
<reference evidence="5 6" key="1">
    <citation type="journal article" date="2014" name="BMC Biol.">
        <title>A comprehensive evaluation of rodent malaria parasite genomes and gene expression.</title>
        <authorList>
            <person name="Otto T.D."/>
            <person name="Bohme U."/>
            <person name="Jackson A.P."/>
            <person name="Hunt M."/>
            <person name="Franke-Fayard B."/>
            <person name="Hoeijmakers W.A."/>
            <person name="Religa A.A."/>
            <person name="Robertson L."/>
            <person name="Sanders M."/>
            <person name="Ogun S.A."/>
            <person name="Cunningham D."/>
            <person name="Erhart A."/>
            <person name="Billker O."/>
            <person name="Khan S.M."/>
            <person name="Stunnenberg H.G."/>
            <person name="Langhorne J."/>
            <person name="Holder A.A."/>
            <person name="Waters A.P."/>
            <person name="Newbold C.I."/>
            <person name="Pain A."/>
            <person name="Berriman M."/>
            <person name="Janse C.J."/>
        </authorList>
    </citation>
    <scope>NUCLEOTIDE SEQUENCE [LARGE SCALE GENOMIC DNA]</scope>
    <source>
        <strain evidence="4 5">17X</strain>
        <strain evidence="3 6">YM</strain>
    </source>
</reference>
<organism evidence="3 6">
    <name type="scientific">Plasmodium yoelii</name>
    <dbReference type="NCBI Taxonomy" id="5861"/>
    <lineage>
        <taxon>Eukaryota</taxon>
        <taxon>Sar</taxon>
        <taxon>Alveolata</taxon>
        <taxon>Apicomplexa</taxon>
        <taxon>Aconoidasida</taxon>
        <taxon>Haemosporida</taxon>
        <taxon>Plasmodiidae</taxon>
        <taxon>Plasmodium</taxon>
        <taxon>Plasmodium (Vinckeia)</taxon>
    </lineage>
</organism>